<evidence type="ECO:0000313" key="1">
    <source>
        <dbReference type="EMBL" id="QHT90179.1"/>
    </source>
</evidence>
<dbReference type="EMBL" id="MN740153">
    <property type="protein sequence ID" value="QHT90179.1"/>
    <property type="molecule type" value="Genomic_DNA"/>
</dbReference>
<reference evidence="1" key="1">
    <citation type="journal article" date="2020" name="Nature">
        <title>Giant virus diversity and host interactions through global metagenomics.</title>
        <authorList>
            <person name="Schulz F."/>
            <person name="Roux S."/>
            <person name="Paez-Espino D."/>
            <person name="Jungbluth S."/>
            <person name="Walsh D.A."/>
            <person name="Denef V.J."/>
            <person name="McMahon K.D."/>
            <person name="Konstantinidis K.T."/>
            <person name="Eloe-Fadrosh E.A."/>
            <person name="Kyrpides N.C."/>
            <person name="Woyke T."/>
        </authorList>
    </citation>
    <scope>NUCLEOTIDE SEQUENCE</scope>
    <source>
        <strain evidence="1">GVMAG-M-3300023184-68</strain>
    </source>
</reference>
<proteinExistence type="predicted"/>
<accession>A0A6C0IBS6</accession>
<protein>
    <submittedName>
        <fullName evidence="1">Uncharacterized protein</fullName>
    </submittedName>
</protein>
<sequence>MGLFSSCMRDTQQIHRDLIRSAYRDYRQVYIDFKKQHPEYLYYMEHRDDLTEEMKSMLHEVSVKHKHAKQTVIENILTYSKNYPHERISRYPHLKIYHINPSYLENSVTDAVKWLNK</sequence>
<organism evidence="1">
    <name type="scientific">viral metagenome</name>
    <dbReference type="NCBI Taxonomy" id="1070528"/>
    <lineage>
        <taxon>unclassified sequences</taxon>
        <taxon>metagenomes</taxon>
        <taxon>organismal metagenomes</taxon>
    </lineage>
</organism>
<name>A0A6C0IBS6_9ZZZZ</name>
<dbReference type="AlphaFoldDB" id="A0A6C0IBS6"/>